<feature type="transmembrane region" description="Helical" evidence="1">
    <location>
        <begin position="6"/>
        <end position="32"/>
    </location>
</feature>
<reference evidence="3" key="1">
    <citation type="submission" date="2016-01" db="EMBL/GenBank/DDBJ databases">
        <authorList>
            <person name="Mitreva M."/>
            <person name="Pepin K.H."/>
            <person name="Mihindukulasuriya K.A."/>
            <person name="Fulton R."/>
            <person name="Fronick C."/>
            <person name="O'Laughlin M."/>
            <person name="Miner T."/>
            <person name="Herter B."/>
            <person name="Rosa B.A."/>
            <person name="Cordes M."/>
            <person name="Tomlinson C."/>
            <person name="Wollam A."/>
            <person name="Palsikar V.B."/>
            <person name="Mardis E.R."/>
            <person name="Wilson R.K."/>
        </authorList>
    </citation>
    <scope>NUCLEOTIDE SEQUENCE [LARGE SCALE GENOMIC DNA]</scope>
    <source>
        <strain evidence="3">KA00683</strain>
    </source>
</reference>
<gene>
    <name evidence="2" type="ORF">HMPREF3185_01115</name>
</gene>
<protein>
    <submittedName>
        <fullName evidence="2">Putative rod shape-determining protein MreD</fullName>
    </submittedName>
</protein>
<comment type="caution">
    <text evidence="2">The sequence shown here is derived from an EMBL/GenBank/DDBJ whole genome shotgun (WGS) entry which is preliminary data.</text>
</comment>
<feature type="transmembrane region" description="Helical" evidence="1">
    <location>
        <begin position="143"/>
        <end position="165"/>
    </location>
</feature>
<keyword evidence="3" id="KW-1185">Reference proteome</keyword>
<keyword evidence="1" id="KW-0812">Transmembrane</keyword>
<proteinExistence type="predicted"/>
<dbReference type="OrthoDB" id="1132160at2"/>
<dbReference type="EMBL" id="LSDK01000076">
    <property type="protein sequence ID" value="KXB76178.1"/>
    <property type="molecule type" value="Genomic_DNA"/>
</dbReference>
<keyword evidence="1" id="KW-0472">Membrane</keyword>
<dbReference type="AlphaFoldDB" id="A0A134B8B4"/>
<evidence type="ECO:0000313" key="2">
    <source>
        <dbReference type="EMBL" id="KXB76178.1"/>
    </source>
</evidence>
<accession>A0A134B8B4</accession>
<organism evidence="2 3">
    <name type="scientific">Porphyromonas somerae</name>
    <dbReference type="NCBI Taxonomy" id="322095"/>
    <lineage>
        <taxon>Bacteria</taxon>
        <taxon>Pseudomonadati</taxon>
        <taxon>Bacteroidota</taxon>
        <taxon>Bacteroidia</taxon>
        <taxon>Bacteroidales</taxon>
        <taxon>Porphyromonadaceae</taxon>
        <taxon>Porphyromonas</taxon>
    </lineage>
</organism>
<dbReference type="Proteomes" id="UP000070224">
    <property type="component" value="Unassembled WGS sequence"/>
</dbReference>
<evidence type="ECO:0000313" key="3">
    <source>
        <dbReference type="Proteomes" id="UP000070224"/>
    </source>
</evidence>
<name>A0A134B8B4_9PORP</name>
<dbReference type="PATRIC" id="fig|322095.3.peg.1099"/>
<evidence type="ECO:0000256" key="1">
    <source>
        <dbReference type="SAM" id="Phobius"/>
    </source>
</evidence>
<feature type="transmembrane region" description="Helical" evidence="1">
    <location>
        <begin position="113"/>
        <end position="131"/>
    </location>
</feature>
<sequence>MNSSTYLRFILFALLMVALQVWVLSPIALFRVATPYLYPFVLLLLPVDTNRTVLSISGFAVGMLIDIFSLTPGLHASAFTLTAFMRQPILSLLTDKNTIPHALPLFPTLRGGSVMLITLLLLVHHVTLYILQAAGMRMGALHIIISFASGYAFSWVLAVMTLFFFGTGEGARSK</sequence>
<dbReference type="RefSeq" id="WP_060935423.1">
    <property type="nucleotide sequence ID" value="NZ_KQ960446.1"/>
</dbReference>
<keyword evidence="1" id="KW-1133">Transmembrane helix</keyword>
<dbReference type="STRING" id="322095.HMPREF3185_01115"/>
<feature type="transmembrane region" description="Helical" evidence="1">
    <location>
        <begin position="53"/>
        <end position="71"/>
    </location>
</feature>